<dbReference type="AlphaFoldDB" id="A0A0F9X253"/>
<sequence>MSSSSTCVICNGSSNNTKPHPAVNGHPSRSHSCGIDRFLADQEQRCPLDFGKTQSPAEAEAAAKAKMMTKLLEFEQKFGSSDKPPAN</sequence>
<feature type="region of interest" description="Disordered" evidence="1">
    <location>
        <begin position="1"/>
        <end position="31"/>
    </location>
</feature>
<accession>A0A0F9X253</accession>
<comment type="caution">
    <text evidence="2">The sequence shown here is derived from an EMBL/GenBank/DDBJ whole genome shotgun (WGS) entry which is preliminary data.</text>
</comment>
<protein>
    <submittedName>
        <fullName evidence="2">Uncharacterized protein</fullName>
    </submittedName>
</protein>
<dbReference type="EMBL" id="JOKZ01000386">
    <property type="protein sequence ID" value="KKO98769.1"/>
    <property type="molecule type" value="Genomic_DNA"/>
</dbReference>
<dbReference type="OrthoDB" id="10293237at2759"/>
<dbReference type="Proteomes" id="UP000034112">
    <property type="component" value="Unassembled WGS sequence"/>
</dbReference>
<reference evidence="3" key="1">
    <citation type="journal article" date="2015" name="Genome Announc.">
        <title>Draft whole-genome sequence of the biocontrol agent Trichoderma harzianum T6776.</title>
        <authorList>
            <person name="Baroncelli R."/>
            <person name="Piaggeschi G."/>
            <person name="Fiorini L."/>
            <person name="Bertolini E."/>
            <person name="Zapparata A."/>
            <person name="Pe M.E."/>
            <person name="Sarrocco S."/>
            <person name="Vannacci G."/>
        </authorList>
    </citation>
    <scope>NUCLEOTIDE SEQUENCE [LARGE SCALE GENOMIC DNA]</scope>
    <source>
        <strain evidence="3">T6776</strain>
    </source>
</reference>
<organism evidence="2 3">
    <name type="scientific">Trichoderma harzianum</name>
    <name type="common">Hypocrea lixii</name>
    <dbReference type="NCBI Taxonomy" id="5544"/>
    <lineage>
        <taxon>Eukaryota</taxon>
        <taxon>Fungi</taxon>
        <taxon>Dikarya</taxon>
        <taxon>Ascomycota</taxon>
        <taxon>Pezizomycotina</taxon>
        <taxon>Sordariomycetes</taxon>
        <taxon>Hypocreomycetidae</taxon>
        <taxon>Hypocreales</taxon>
        <taxon>Hypocreaceae</taxon>
        <taxon>Trichoderma</taxon>
    </lineage>
</organism>
<name>A0A0F9X253_TRIHA</name>
<gene>
    <name evidence="2" type="ORF">THAR02_09124</name>
</gene>
<dbReference type="OMA" id="KPHADTN"/>
<proteinExistence type="predicted"/>
<feature type="compositionally biased region" description="Polar residues" evidence="1">
    <location>
        <begin position="1"/>
        <end position="18"/>
    </location>
</feature>
<evidence type="ECO:0000256" key="1">
    <source>
        <dbReference type="SAM" id="MobiDB-lite"/>
    </source>
</evidence>
<evidence type="ECO:0000313" key="3">
    <source>
        <dbReference type="Proteomes" id="UP000034112"/>
    </source>
</evidence>
<evidence type="ECO:0000313" key="2">
    <source>
        <dbReference type="EMBL" id="KKO98769.1"/>
    </source>
</evidence>